<evidence type="ECO:0000313" key="2">
    <source>
        <dbReference type="EMBL" id="PFG74884.1"/>
    </source>
</evidence>
<keyword evidence="2" id="KW-0503">Monooxygenase</keyword>
<sequence length="100" mass="10743">MITIVAKLQAQPGKEAELRAALTEMVAAVKEKEAGAVPAYSLHVSDSDPTVFLFYENYRDAAAFEAHGKTDHMRALGAKLAGLLAGRPVIERYTKIAGVD</sequence>
<gene>
    <name evidence="2" type="ORF">A9A59_2131</name>
</gene>
<dbReference type="EMBL" id="PDJQ01000001">
    <property type="protein sequence ID" value="PFG74884.1"/>
    <property type="molecule type" value="Genomic_DNA"/>
</dbReference>
<keyword evidence="2" id="KW-0560">Oxidoreductase</keyword>
<dbReference type="PROSITE" id="PS51725">
    <property type="entry name" value="ABM"/>
    <property type="match status" value="1"/>
</dbReference>
<dbReference type="SUPFAM" id="SSF54909">
    <property type="entry name" value="Dimeric alpha+beta barrel"/>
    <property type="match status" value="1"/>
</dbReference>
<protein>
    <submittedName>
        <fullName evidence="2">Quinol monooxygenase YgiN</fullName>
    </submittedName>
</protein>
<dbReference type="PANTHER" id="PTHR33336:SF15">
    <property type="entry name" value="ABM DOMAIN-CONTAINING PROTEIN"/>
    <property type="match status" value="1"/>
</dbReference>
<accession>A0A2A9HFT4</accession>
<evidence type="ECO:0000259" key="1">
    <source>
        <dbReference type="PROSITE" id="PS51725"/>
    </source>
</evidence>
<dbReference type="InterPro" id="IPR011008">
    <property type="entry name" value="Dimeric_a/b-barrel"/>
</dbReference>
<name>A0A2A9HFT4_TEPT2</name>
<evidence type="ECO:0000313" key="3">
    <source>
        <dbReference type="Proteomes" id="UP000223071"/>
    </source>
</evidence>
<keyword evidence="3" id="KW-1185">Reference proteome</keyword>
<reference evidence="2 3" key="1">
    <citation type="submission" date="2017-09" db="EMBL/GenBank/DDBJ databases">
        <title>Sequencing the genomes of two abundant thermophiles in Great Basin hot springs: Thermocrinis jamiesonii and novel Chloroflexi Thermoflexus hugenholtzii.</title>
        <authorList>
            <person name="Hedlund B."/>
        </authorList>
    </citation>
    <scope>NUCLEOTIDE SEQUENCE [LARGE SCALE GENOMIC DNA]</scope>
    <source>
        <strain evidence="2 3">G233</strain>
    </source>
</reference>
<organism evidence="2 3">
    <name type="scientific">Tepidiforma thermophila (strain KCTC 52669 / CGMCC 1.13589 / G233)</name>
    <dbReference type="NCBI Taxonomy" id="2761530"/>
    <lineage>
        <taxon>Bacteria</taxon>
        <taxon>Bacillati</taxon>
        <taxon>Chloroflexota</taxon>
        <taxon>Tepidiformia</taxon>
        <taxon>Tepidiformales</taxon>
        <taxon>Tepidiformaceae</taxon>
        <taxon>Tepidiforma</taxon>
    </lineage>
</organism>
<dbReference type="InterPro" id="IPR007138">
    <property type="entry name" value="ABM_dom"/>
</dbReference>
<dbReference type="Proteomes" id="UP000223071">
    <property type="component" value="Unassembled WGS sequence"/>
</dbReference>
<dbReference type="Gene3D" id="3.30.70.100">
    <property type="match status" value="1"/>
</dbReference>
<dbReference type="PANTHER" id="PTHR33336">
    <property type="entry name" value="QUINOL MONOOXYGENASE YGIN-RELATED"/>
    <property type="match status" value="1"/>
</dbReference>
<comment type="caution">
    <text evidence="2">The sequence shown here is derived from an EMBL/GenBank/DDBJ whole genome shotgun (WGS) entry which is preliminary data.</text>
</comment>
<dbReference type="RefSeq" id="WP_165772662.1">
    <property type="nucleotide sequence ID" value="NZ_PDJQ01000001.1"/>
</dbReference>
<dbReference type="GO" id="GO:0004497">
    <property type="term" value="F:monooxygenase activity"/>
    <property type="evidence" value="ECO:0007669"/>
    <property type="project" value="UniProtKB-KW"/>
</dbReference>
<dbReference type="InterPro" id="IPR050744">
    <property type="entry name" value="AI-2_Isomerase_LsrG"/>
</dbReference>
<dbReference type="Pfam" id="PF03992">
    <property type="entry name" value="ABM"/>
    <property type="match status" value="1"/>
</dbReference>
<proteinExistence type="predicted"/>
<feature type="domain" description="ABM" evidence="1">
    <location>
        <begin position="2"/>
        <end position="93"/>
    </location>
</feature>
<dbReference type="AlphaFoldDB" id="A0A2A9HFT4"/>